<reference evidence="10 11" key="1">
    <citation type="submission" date="2024-06" db="EMBL/GenBank/DDBJ databases">
        <title>A chromosome level genome sequence of Diviner's sage (Salvia divinorum).</title>
        <authorList>
            <person name="Ford S.A."/>
            <person name="Ro D.-K."/>
            <person name="Ness R.W."/>
            <person name="Phillips M.A."/>
        </authorList>
    </citation>
    <scope>NUCLEOTIDE SEQUENCE [LARGE SCALE GENOMIC DNA]</scope>
    <source>
        <strain evidence="10">SAF-2024a</strain>
        <tissue evidence="10">Leaf</tissue>
    </source>
</reference>
<keyword evidence="4" id="KW-0804">Transcription</keyword>
<keyword evidence="3" id="KW-0238">DNA-binding</keyword>
<evidence type="ECO:0000259" key="8">
    <source>
        <dbReference type="PROSITE" id="PS50090"/>
    </source>
</evidence>
<dbReference type="GO" id="GO:0003677">
    <property type="term" value="F:DNA binding"/>
    <property type="evidence" value="ECO:0007669"/>
    <property type="project" value="UniProtKB-KW"/>
</dbReference>
<keyword evidence="5" id="KW-0539">Nucleus</keyword>
<feature type="compositionally biased region" description="Polar residues" evidence="6">
    <location>
        <begin position="138"/>
        <end position="147"/>
    </location>
</feature>
<feature type="region of interest" description="Disordered" evidence="6">
    <location>
        <begin position="138"/>
        <end position="163"/>
    </location>
</feature>
<keyword evidence="7" id="KW-1133">Transmembrane helix</keyword>
<proteinExistence type="predicted"/>
<feature type="domain" description="Myb-like" evidence="8">
    <location>
        <begin position="76"/>
        <end position="126"/>
    </location>
</feature>
<gene>
    <name evidence="10" type="ORF">AAHA92_02723</name>
</gene>
<feature type="domain" description="SANT" evidence="9">
    <location>
        <begin position="82"/>
        <end position="130"/>
    </location>
</feature>
<protein>
    <submittedName>
        <fullName evidence="10">SWI/SNF complex subunit SWI3C-like</fullName>
    </submittedName>
</protein>
<dbReference type="PROSITE" id="PS50090">
    <property type="entry name" value="MYB_LIKE"/>
    <property type="match status" value="1"/>
</dbReference>
<evidence type="ECO:0000259" key="9">
    <source>
        <dbReference type="PROSITE" id="PS51293"/>
    </source>
</evidence>
<evidence type="ECO:0000313" key="11">
    <source>
        <dbReference type="Proteomes" id="UP001567538"/>
    </source>
</evidence>
<evidence type="ECO:0000313" key="10">
    <source>
        <dbReference type="EMBL" id="KAL1567223.1"/>
    </source>
</evidence>
<dbReference type="SMART" id="SM00717">
    <property type="entry name" value="SANT"/>
    <property type="match status" value="1"/>
</dbReference>
<dbReference type="PANTHER" id="PTHR12802:SF61">
    <property type="entry name" value="SWI_SNF COMPLEX SUBUNIT SWI3C"/>
    <property type="match status" value="1"/>
</dbReference>
<evidence type="ECO:0000256" key="1">
    <source>
        <dbReference type="ARBA" id="ARBA00022473"/>
    </source>
</evidence>
<keyword evidence="11" id="KW-1185">Reference proteome</keyword>
<dbReference type="SUPFAM" id="SSF46689">
    <property type="entry name" value="Homeodomain-like"/>
    <property type="match status" value="1"/>
</dbReference>
<keyword evidence="1" id="KW-0217">Developmental protein</keyword>
<dbReference type="Proteomes" id="UP001567538">
    <property type="component" value="Unassembled WGS sequence"/>
</dbReference>
<dbReference type="PROSITE" id="PS51293">
    <property type="entry name" value="SANT"/>
    <property type="match status" value="1"/>
</dbReference>
<dbReference type="InterPro" id="IPR017884">
    <property type="entry name" value="SANT_dom"/>
</dbReference>
<name>A0ABD1IET4_SALDI</name>
<dbReference type="AlphaFoldDB" id="A0ABD1IET4"/>
<dbReference type="GO" id="GO:0005634">
    <property type="term" value="C:nucleus"/>
    <property type="evidence" value="ECO:0007669"/>
    <property type="project" value="UniProtKB-ARBA"/>
</dbReference>
<dbReference type="Gene3D" id="1.10.10.60">
    <property type="entry name" value="Homeodomain-like"/>
    <property type="match status" value="1"/>
</dbReference>
<dbReference type="InterPro" id="IPR009057">
    <property type="entry name" value="Homeodomain-like_sf"/>
</dbReference>
<comment type="caution">
    <text evidence="10">The sequence shown here is derived from an EMBL/GenBank/DDBJ whole genome shotgun (WGS) entry which is preliminary data.</text>
</comment>
<evidence type="ECO:0000256" key="5">
    <source>
        <dbReference type="ARBA" id="ARBA00023242"/>
    </source>
</evidence>
<dbReference type="Pfam" id="PF00249">
    <property type="entry name" value="Myb_DNA-binding"/>
    <property type="match status" value="1"/>
</dbReference>
<dbReference type="Pfam" id="PF16495">
    <property type="entry name" value="SWIRM-assoc_1"/>
    <property type="match status" value="1"/>
</dbReference>
<organism evidence="10 11">
    <name type="scientific">Salvia divinorum</name>
    <name type="common">Maria pastora</name>
    <name type="synonym">Diviner's sage</name>
    <dbReference type="NCBI Taxonomy" id="28513"/>
    <lineage>
        <taxon>Eukaryota</taxon>
        <taxon>Viridiplantae</taxon>
        <taxon>Streptophyta</taxon>
        <taxon>Embryophyta</taxon>
        <taxon>Tracheophyta</taxon>
        <taxon>Spermatophyta</taxon>
        <taxon>Magnoliopsida</taxon>
        <taxon>eudicotyledons</taxon>
        <taxon>Gunneridae</taxon>
        <taxon>Pentapetalae</taxon>
        <taxon>asterids</taxon>
        <taxon>lamiids</taxon>
        <taxon>Lamiales</taxon>
        <taxon>Lamiaceae</taxon>
        <taxon>Nepetoideae</taxon>
        <taxon>Mentheae</taxon>
        <taxon>Salviinae</taxon>
        <taxon>Salvia</taxon>
        <taxon>Salvia subgen. Calosphace</taxon>
    </lineage>
</organism>
<evidence type="ECO:0000256" key="7">
    <source>
        <dbReference type="SAM" id="Phobius"/>
    </source>
</evidence>
<evidence type="ECO:0000256" key="3">
    <source>
        <dbReference type="ARBA" id="ARBA00023125"/>
    </source>
</evidence>
<evidence type="ECO:0000256" key="6">
    <source>
        <dbReference type="SAM" id="MobiDB-lite"/>
    </source>
</evidence>
<dbReference type="InterPro" id="IPR032451">
    <property type="entry name" value="SMARCC_C"/>
</dbReference>
<dbReference type="FunFam" id="1.10.10.60:FF:000014">
    <property type="entry name" value="SWI/SNF complex subunit SMARCC2 isoform C"/>
    <property type="match status" value="1"/>
</dbReference>
<dbReference type="PANTHER" id="PTHR12802">
    <property type="entry name" value="SWI/SNF COMPLEX-RELATED"/>
    <property type="match status" value="1"/>
</dbReference>
<feature type="transmembrane region" description="Helical" evidence="7">
    <location>
        <begin position="52"/>
        <end position="71"/>
    </location>
</feature>
<keyword evidence="7" id="KW-0472">Membrane</keyword>
<dbReference type="EMBL" id="JBEAFC010000002">
    <property type="protein sequence ID" value="KAL1567223.1"/>
    <property type="molecule type" value="Genomic_DNA"/>
</dbReference>
<sequence>MFIRNLHVNRKRILTLTVLLERNYPSINATIVHDLFLQSATSCRRRLMRDSIWIAIMKWDSLLVTLALILLKRIPRKIMDGDSWSDQETLLLLEGMQLYNENWTKIAEHVGSKSKAQCILHFVRLPLDGAPLDNINVPSTSGSSNLSNDDDHGRSEPISNGICLEGEDTESKFPFSSSGNPVMSLVVFLASALGPRVAAACAHVSLGSLSKESSTEGSPGGYLSQHDAEADDGLTAAAMKAKLFADHKEREIQRLFANIINHQFFSTFFILQILQSPSPSFAVFFSVRSADSLNGAAAITPPFRFGLAKFRRRVHPLATAQPHLLSLRPVSPEGSEGIRRFLVCLMSHRCCQSTTPRH</sequence>
<keyword evidence="7" id="KW-0812">Transmembrane</keyword>
<evidence type="ECO:0000256" key="2">
    <source>
        <dbReference type="ARBA" id="ARBA00023015"/>
    </source>
</evidence>
<accession>A0ABD1IET4</accession>
<dbReference type="InterPro" id="IPR001005">
    <property type="entry name" value="SANT/Myb"/>
</dbReference>
<evidence type="ECO:0000256" key="4">
    <source>
        <dbReference type="ARBA" id="ARBA00023163"/>
    </source>
</evidence>
<keyword evidence="2" id="KW-0805">Transcription regulation</keyword>
<dbReference type="CDD" id="cd00167">
    <property type="entry name" value="SANT"/>
    <property type="match status" value="1"/>
</dbReference>